<name>A0A5D6WBQ5_9FIRM</name>
<evidence type="ECO:0000256" key="1">
    <source>
        <dbReference type="SAM" id="SignalP"/>
    </source>
</evidence>
<dbReference type="OrthoDB" id="1633201at2"/>
<proteinExistence type="predicted"/>
<evidence type="ECO:0000313" key="3">
    <source>
        <dbReference type="Proteomes" id="UP000323646"/>
    </source>
</evidence>
<protein>
    <submittedName>
        <fullName evidence="2">Acylphosphatase</fullName>
    </submittedName>
</protein>
<keyword evidence="1" id="KW-0732">Signal</keyword>
<dbReference type="Proteomes" id="UP000323646">
    <property type="component" value="Unassembled WGS sequence"/>
</dbReference>
<reference evidence="2 3" key="1">
    <citation type="submission" date="2019-08" db="EMBL/GenBank/DDBJ databases">
        <title>Selenomonas sp. mPRGC5 and Selenomonas sp. mPRGC8 isolated from ruminal fluid of dairy goat (Capra hircus).</title>
        <authorList>
            <person name="Poothong S."/>
            <person name="Nuengjamnong C."/>
            <person name="Tanasupawat S."/>
        </authorList>
    </citation>
    <scope>NUCLEOTIDE SEQUENCE [LARGE SCALE GENOMIC DNA]</scope>
    <source>
        <strain evidence="3">mPRGC5</strain>
    </source>
</reference>
<dbReference type="EMBL" id="VTOY01000002">
    <property type="protein sequence ID" value="TYZ24014.1"/>
    <property type="molecule type" value="Genomic_DNA"/>
</dbReference>
<organism evidence="2 3">
    <name type="scientific">Selenomonas ruminis</name>
    <dbReference type="NCBI Taxonomy" id="2593411"/>
    <lineage>
        <taxon>Bacteria</taxon>
        <taxon>Bacillati</taxon>
        <taxon>Bacillota</taxon>
        <taxon>Negativicutes</taxon>
        <taxon>Selenomonadales</taxon>
        <taxon>Selenomonadaceae</taxon>
        <taxon>Selenomonas</taxon>
    </lineage>
</organism>
<comment type="caution">
    <text evidence="2">The sequence shown here is derived from an EMBL/GenBank/DDBJ whole genome shotgun (WGS) entry which is preliminary data.</text>
</comment>
<feature type="chain" id="PRO_5039313831" evidence="1">
    <location>
        <begin position="23"/>
        <end position="432"/>
    </location>
</feature>
<evidence type="ECO:0000313" key="2">
    <source>
        <dbReference type="EMBL" id="TYZ24014.1"/>
    </source>
</evidence>
<feature type="signal peptide" evidence="1">
    <location>
        <begin position="1"/>
        <end position="22"/>
    </location>
</feature>
<sequence>MKTILAWLLAVCWLAASMPIVAAAPAQRVEKVTAVVAAAGSLPPLVQKRMQQSVQAIAGQLIDGQTVAAVSAASQQKEQLIHEVFDKVLVGYTVRQVKIYPAAETKVEVMLLPWSDVITKVDVDVQVEGMPPRMEALVRRDLAGVDTVFRDALTGLPTAATDWTNGVLKHHLNDYLAEHLPEFRGDFEIEPESETKVKLVVYPKLPVVRTVDLSMRSDTVPNVTLLARREVMQEKVDDLVGVPVDFIKRHEQELSQQFSQELDDLPDFRTYHMKTTVSMEAAERLHVMSRSDTSRYRLRLTGWLDIGRKDKNGHEDNESLLFRFHAGTMLSQQDELFLLVDLMPQDMDWGWAAGYDRRLSSRTHAQLRYDLHERRFVLAASQQLAPRWLLRYEYRFFDKNGEAALRYKMHDFLGLEYLVDRHQNWLRVIGNF</sequence>
<accession>A0A5D6WBQ5</accession>
<gene>
    <name evidence="2" type="ORF">FZ040_04645</name>
</gene>
<keyword evidence="3" id="KW-1185">Reference proteome</keyword>
<dbReference type="AlphaFoldDB" id="A0A5D6WBQ5"/>
<dbReference type="RefSeq" id="WP_149170930.1">
    <property type="nucleotide sequence ID" value="NZ_VTOY01000002.1"/>
</dbReference>